<dbReference type="PANTHER" id="PTHR40980:SF3">
    <property type="entry name" value="TONB-DEPENDENT RECEPTOR-LIKE BETA-BARREL DOMAIN-CONTAINING PROTEIN"/>
    <property type="match status" value="1"/>
</dbReference>
<proteinExistence type="inferred from homology"/>
<keyword evidence="2 8" id="KW-0813">Transport</keyword>
<gene>
    <name evidence="13" type="ORF">WH159_10325</name>
</gene>
<dbReference type="Pfam" id="PF07715">
    <property type="entry name" value="Plug"/>
    <property type="match status" value="1"/>
</dbReference>
<dbReference type="PROSITE" id="PS52016">
    <property type="entry name" value="TONB_DEPENDENT_REC_3"/>
    <property type="match status" value="1"/>
</dbReference>
<dbReference type="InterPro" id="IPR037066">
    <property type="entry name" value="Plug_dom_sf"/>
</dbReference>
<protein>
    <submittedName>
        <fullName evidence="13">TonB-dependent receptor</fullName>
    </submittedName>
</protein>
<dbReference type="NCBIfam" id="TIGR01782">
    <property type="entry name" value="TonB-Xanth-Caul"/>
    <property type="match status" value="1"/>
</dbReference>
<evidence type="ECO:0000256" key="4">
    <source>
        <dbReference type="ARBA" id="ARBA00022692"/>
    </source>
</evidence>
<dbReference type="PANTHER" id="PTHR40980">
    <property type="entry name" value="PLUG DOMAIN-CONTAINING PROTEIN"/>
    <property type="match status" value="1"/>
</dbReference>
<evidence type="ECO:0000256" key="7">
    <source>
        <dbReference type="ARBA" id="ARBA00023237"/>
    </source>
</evidence>
<evidence type="ECO:0000256" key="8">
    <source>
        <dbReference type="PROSITE-ProRule" id="PRU01360"/>
    </source>
</evidence>
<keyword evidence="13" id="KW-0675">Receptor</keyword>
<dbReference type="SUPFAM" id="SSF56935">
    <property type="entry name" value="Porins"/>
    <property type="match status" value="1"/>
</dbReference>
<evidence type="ECO:0000256" key="3">
    <source>
        <dbReference type="ARBA" id="ARBA00022452"/>
    </source>
</evidence>
<evidence type="ECO:0000256" key="9">
    <source>
        <dbReference type="RuleBase" id="RU003357"/>
    </source>
</evidence>
<dbReference type="InterPro" id="IPR010104">
    <property type="entry name" value="TonB_rcpt_bac"/>
</dbReference>
<dbReference type="RefSeq" id="WP_165890040.1">
    <property type="nucleotide sequence ID" value="NZ_JBBGZA010000001.1"/>
</dbReference>
<keyword evidence="5 9" id="KW-0798">TonB box</keyword>
<feature type="compositionally biased region" description="Low complexity" evidence="10">
    <location>
        <begin position="1"/>
        <end position="14"/>
    </location>
</feature>
<evidence type="ECO:0000256" key="5">
    <source>
        <dbReference type="ARBA" id="ARBA00023077"/>
    </source>
</evidence>
<comment type="subcellular location">
    <subcellularLocation>
        <location evidence="1 8">Cell outer membrane</location>
        <topology evidence="1 8">Multi-pass membrane protein</topology>
    </subcellularLocation>
</comment>
<dbReference type="Gene3D" id="2.170.130.10">
    <property type="entry name" value="TonB-dependent receptor, plug domain"/>
    <property type="match status" value="1"/>
</dbReference>
<evidence type="ECO:0000256" key="1">
    <source>
        <dbReference type="ARBA" id="ARBA00004571"/>
    </source>
</evidence>
<comment type="caution">
    <text evidence="13">The sequence shown here is derived from an EMBL/GenBank/DDBJ whole genome shotgun (WGS) entry which is preliminary data.</text>
</comment>
<dbReference type="Gene3D" id="2.40.170.20">
    <property type="entry name" value="TonB-dependent receptor, beta-barrel domain"/>
    <property type="match status" value="1"/>
</dbReference>
<evidence type="ECO:0000256" key="10">
    <source>
        <dbReference type="SAM" id="MobiDB-lite"/>
    </source>
</evidence>
<dbReference type="Proteomes" id="UP001380365">
    <property type="component" value="Unassembled WGS sequence"/>
</dbReference>
<keyword evidence="6 8" id="KW-0472">Membrane</keyword>
<reference evidence="13 14" key="1">
    <citation type="submission" date="2023-12" db="EMBL/GenBank/DDBJ databases">
        <title>Gut-associated functions are favored during microbiome assembly across C. elegans life.</title>
        <authorList>
            <person name="Zimmermann J."/>
        </authorList>
    </citation>
    <scope>NUCLEOTIDE SEQUENCE [LARGE SCALE GENOMIC DNA]</scope>
    <source>
        <strain evidence="13 14">JUb134</strain>
    </source>
</reference>
<evidence type="ECO:0000259" key="12">
    <source>
        <dbReference type="Pfam" id="PF07715"/>
    </source>
</evidence>
<sequence>MPVAAVAQTATVDTSLTPDAEQPLADTEGGDGQDIVVTGIRSGIEQAVRIKRDADSIVDVISAEDIGRFPDVNVAESVQRISGVQINRTRGEGRSVNIRGLPDTFTLVTLNGRAVPNALNDLFAGVSRSFDFSALAPEFVRTLEVYKSPTADLEDGGLAGTVNIRTPRALDLGKRVLALSAQGEHESNSGKLSPRLSGLFADTFLDGRLGLTLGASYTQRRPQTQQIETGWNTVTEAQGVPLGGGSDDLNGNGVIEPNRLVRIPGLIIHDMFTENNRRLSGIASVQFRPSDAVELYVDGFYTRVDVEAVRQENWQNFAGASGVLASRTEMLDGVETATDFTVSNIDLRNGGRFQDRRGYIRSLVGGGRFEAGGWTVVLEGSDQRSRQTRDTLNIADSINGTARVVARPGDAIPSITYLDGFDTRKLDPDNFRLLSLNGELDRLTTDRLRDIKLDMRRDLGERGLTALRAGVKYTDRAVYSDNKTLTISAAGVSQLYGGLPPGPIAGSFSAAPFMIPIRSGAGAFLGSYDGGGAFPTQWLGSDARSFVAGLSDAELIAAGTYTNDATGILDVHEKILAFYGRGDLSFGRLNGNLGLRVVRTDQTTAGVAPDLNGITVEVETGNTTRVPAAEPLRVERSYWDWLPSLNLKFEATDQLQLRFAASRTISRPNLGDISPTTTANGNALTVTRNNPYLDPFRSNNLDATIEYYFGQDALVGASLFYKNLESLIRRETSIVSLPVSYIRTTGTTTIQTDFTVSELVNGSGVDLKGIELYFQQAFTWLPAPLDGLGTILNYTYIDNSDPTQLTAASKHNYNLIGYYEKGLIGARVSYSWRSSYLASAATAPAMGRVNRAFGTLDASISLQVTPQASVVLEAVNLLDRDEIVEYTTGLPANYLDAGRRVFGGVRLNF</sequence>
<accession>A0ABU8Q5B4</accession>
<feature type="domain" description="TonB-dependent receptor plug" evidence="12">
    <location>
        <begin position="51"/>
        <end position="160"/>
    </location>
</feature>
<keyword evidence="3 8" id="KW-1134">Transmembrane beta strand</keyword>
<evidence type="ECO:0000256" key="2">
    <source>
        <dbReference type="ARBA" id="ARBA00022448"/>
    </source>
</evidence>
<dbReference type="InterPro" id="IPR036942">
    <property type="entry name" value="Beta-barrel_TonB_sf"/>
</dbReference>
<dbReference type="CDD" id="cd01347">
    <property type="entry name" value="ligand_gated_channel"/>
    <property type="match status" value="1"/>
</dbReference>
<dbReference type="InterPro" id="IPR039426">
    <property type="entry name" value="TonB-dep_rcpt-like"/>
</dbReference>
<dbReference type="InterPro" id="IPR012910">
    <property type="entry name" value="Plug_dom"/>
</dbReference>
<dbReference type="Pfam" id="PF00593">
    <property type="entry name" value="TonB_dep_Rec_b-barrel"/>
    <property type="match status" value="1"/>
</dbReference>
<keyword evidence="7 8" id="KW-0998">Cell outer membrane</keyword>
<keyword evidence="14" id="KW-1185">Reference proteome</keyword>
<evidence type="ECO:0000256" key="6">
    <source>
        <dbReference type="ARBA" id="ARBA00023136"/>
    </source>
</evidence>
<evidence type="ECO:0000313" key="13">
    <source>
        <dbReference type="EMBL" id="MEJ5094932.1"/>
    </source>
</evidence>
<name>A0ABU8Q5B4_9SPHN</name>
<dbReference type="InterPro" id="IPR000531">
    <property type="entry name" value="Beta-barrel_TonB"/>
</dbReference>
<feature type="domain" description="TonB-dependent receptor-like beta-barrel" evidence="11">
    <location>
        <begin position="438"/>
        <end position="877"/>
    </location>
</feature>
<comment type="similarity">
    <text evidence="8 9">Belongs to the TonB-dependent receptor family.</text>
</comment>
<organism evidence="13 14">
    <name type="scientific">Sphingomonas molluscorum</name>
    <dbReference type="NCBI Taxonomy" id="418184"/>
    <lineage>
        <taxon>Bacteria</taxon>
        <taxon>Pseudomonadati</taxon>
        <taxon>Pseudomonadota</taxon>
        <taxon>Alphaproteobacteria</taxon>
        <taxon>Sphingomonadales</taxon>
        <taxon>Sphingomonadaceae</taxon>
        <taxon>Sphingomonas</taxon>
    </lineage>
</organism>
<evidence type="ECO:0000259" key="11">
    <source>
        <dbReference type="Pfam" id="PF00593"/>
    </source>
</evidence>
<dbReference type="EMBL" id="JBBGZA010000001">
    <property type="protein sequence ID" value="MEJ5094932.1"/>
    <property type="molecule type" value="Genomic_DNA"/>
</dbReference>
<keyword evidence="4 8" id="KW-0812">Transmembrane</keyword>
<feature type="region of interest" description="Disordered" evidence="10">
    <location>
        <begin position="1"/>
        <end position="32"/>
    </location>
</feature>
<evidence type="ECO:0000313" key="14">
    <source>
        <dbReference type="Proteomes" id="UP001380365"/>
    </source>
</evidence>